<evidence type="ECO:0000313" key="2">
    <source>
        <dbReference type="WBParaSite" id="JU765_v2.g18303.t1"/>
    </source>
</evidence>
<organism evidence="1 2">
    <name type="scientific">Panagrolaimus sp. JU765</name>
    <dbReference type="NCBI Taxonomy" id="591449"/>
    <lineage>
        <taxon>Eukaryota</taxon>
        <taxon>Metazoa</taxon>
        <taxon>Ecdysozoa</taxon>
        <taxon>Nematoda</taxon>
        <taxon>Chromadorea</taxon>
        <taxon>Rhabditida</taxon>
        <taxon>Tylenchina</taxon>
        <taxon>Panagrolaimomorpha</taxon>
        <taxon>Panagrolaimoidea</taxon>
        <taxon>Panagrolaimidae</taxon>
        <taxon>Panagrolaimus</taxon>
    </lineage>
</organism>
<sequence>MQGEKQESILLPKKPVKDESHVPTVSMQILERQRQYQEEKPPSLKNLRQNTRREEATLNSDAHSTKPRKFPAEESTIPSRPSPNTSTAGSDEDNALIRAQSLKDLTSKFEKLGKSANPSATHRTVSEKRFSCFEGSGIDRDSQHSTPANFDDGTLPSVSKEHLAQLYRKLENCITELRNGRKPRNGADSEYNATIIKLSDLMQQFHETCGIYAENISPHSKFRYRELLNRIDVNIRQLRKCAATQTDSDSKILPETEQTVRHIMQLVHR</sequence>
<accession>A0AC34QPU7</accession>
<name>A0AC34QPU7_9BILA</name>
<dbReference type="WBParaSite" id="JU765_v2.g18303.t1">
    <property type="protein sequence ID" value="JU765_v2.g18303.t1"/>
    <property type="gene ID" value="JU765_v2.g18303"/>
</dbReference>
<evidence type="ECO:0000313" key="1">
    <source>
        <dbReference type="Proteomes" id="UP000887576"/>
    </source>
</evidence>
<protein>
    <submittedName>
        <fullName evidence="2">F-actin binding domain-containing protein</fullName>
    </submittedName>
</protein>
<reference evidence="2" key="1">
    <citation type="submission" date="2022-11" db="UniProtKB">
        <authorList>
            <consortium name="WormBaseParasite"/>
        </authorList>
    </citation>
    <scope>IDENTIFICATION</scope>
</reference>
<dbReference type="Proteomes" id="UP000887576">
    <property type="component" value="Unplaced"/>
</dbReference>
<proteinExistence type="predicted"/>